<comment type="caution">
    <text evidence="1">The sequence shown here is derived from an EMBL/GenBank/DDBJ whole genome shotgun (WGS) entry which is preliminary data.</text>
</comment>
<dbReference type="Proteomes" id="UP000187203">
    <property type="component" value="Unassembled WGS sequence"/>
</dbReference>
<dbReference type="EMBL" id="AWUE01011952">
    <property type="protein sequence ID" value="OMP10284.1"/>
    <property type="molecule type" value="Genomic_DNA"/>
</dbReference>
<evidence type="ECO:0000313" key="1">
    <source>
        <dbReference type="EMBL" id="OMP10284.1"/>
    </source>
</evidence>
<keyword evidence="2" id="KW-1185">Reference proteome</keyword>
<name>A0A1R3KT50_9ROSI</name>
<dbReference type="AlphaFoldDB" id="A0A1R3KT50"/>
<protein>
    <submittedName>
        <fullName evidence="1">Kanadaptin-like protein</fullName>
    </submittedName>
</protein>
<accession>A0A1R3KT50</accession>
<sequence length="64" mass="7197">MQGQPKPKSTQALKTYEAHKPSEAQWSSFNCCGADHFLPLFAMQIRFGSRLGESKTNIKNLQRG</sequence>
<gene>
    <name evidence="1" type="ORF">COLO4_04648</name>
</gene>
<proteinExistence type="predicted"/>
<organism evidence="1 2">
    <name type="scientific">Corchorus olitorius</name>
    <dbReference type="NCBI Taxonomy" id="93759"/>
    <lineage>
        <taxon>Eukaryota</taxon>
        <taxon>Viridiplantae</taxon>
        <taxon>Streptophyta</taxon>
        <taxon>Embryophyta</taxon>
        <taxon>Tracheophyta</taxon>
        <taxon>Spermatophyta</taxon>
        <taxon>Magnoliopsida</taxon>
        <taxon>eudicotyledons</taxon>
        <taxon>Gunneridae</taxon>
        <taxon>Pentapetalae</taxon>
        <taxon>rosids</taxon>
        <taxon>malvids</taxon>
        <taxon>Malvales</taxon>
        <taxon>Malvaceae</taxon>
        <taxon>Grewioideae</taxon>
        <taxon>Apeibeae</taxon>
        <taxon>Corchorus</taxon>
    </lineage>
</organism>
<reference evidence="2" key="1">
    <citation type="submission" date="2013-09" db="EMBL/GenBank/DDBJ databases">
        <title>Corchorus olitorius genome sequencing.</title>
        <authorList>
            <person name="Alam M."/>
            <person name="Haque M.S."/>
            <person name="Islam M.S."/>
            <person name="Emdad E.M."/>
            <person name="Islam M.M."/>
            <person name="Ahmed B."/>
            <person name="Halim A."/>
            <person name="Hossen Q.M.M."/>
            <person name="Hossain M.Z."/>
            <person name="Ahmed R."/>
            <person name="Khan M.M."/>
            <person name="Islam R."/>
            <person name="Rashid M.M."/>
            <person name="Khan S.A."/>
            <person name="Rahman M.S."/>
            <person name="Alam M."/>
            <person name="Yahiya A.S."/>
            <person name="Khan M.S."/>
            <person name="Azam M.S."/>
            <person name="Haque T."/>
            <person name="Lashkar M.Z.H."/>
            <person name="Akhand A.I."/>
            <person name="Morshed G."/>
            <person name="Roy S."/>
            <person name="Uddin K.S."/>
            <person name="Rabeya T."/>
            <person name="Hossain A.S."/>
            <person name="Chowdhury A."/>
            <person name="Snigdha A.R."/>
            <person name="Mortoza M.S."/>
            <person name="Matin S.A."/>
            <person name="Hoque S.M.E."/>
            <person name="Islam M.K."/>
            <person name="Roy D.K."/>
            <person name="Haider R."/>
            <person name="Moosa M.M."/>
            <person name="Elias S.M."/>
            <person name="Hasan A.M."/>
            <person name="Jahan S."/>
            <person name="Shafiuddin M."/>
            <person name="Mahmood N."/>
            <person name="Shommy N.S."/>
        </authorList>
    </citation>
    <scope>NUCLEOTIDE SEQUENCE [LARGE SCALE GENOMIC DNA]</scope>
    <source>
        <strain evidence="2">cv. O-4</strain>
    </source>
</reference>
<evidence type="ECO:0000313" key="2">
    <source>
        <dbReference type="Proteomes" id="UP000187203"/>
    </source>
</evidence>